<dbReference type="Pfam" id="PF00069">
    <property type="entry name" value="Pkinase"/>
    <property type="match status" value="1"/>
</dbReference>
<evidence type="ECO:0000256" key="1">
    <source>
        <dbReference type="ARBA" id="ARBA00022737"/>
    </source>
</evidence>
<dbReference type="Gene3D" id="1.10.510.10">
    <property type="entry name" value="Transferase(Phosphotransferase) domain 1"/>
    <property type="match status" value="1"/>
</dbReference>
<evidence type="ECO:0000259" key="4">
    <source>
        <dbReference type="PROSITE" id="PS50011"/>
    </source>
</evidence>
<evidence type="ECO:0000256" key="2">
    <source>
        <dbReference type="SAM" id="MobiDB-lite"/>
    </source>
</evidence>
<dbReference type="SUPFAM" id="SSF82185">
    <property type="entry name" value="Histone H3 K4-specific methyltransferase SET7/9 N-terminal domain"/>
    <property type="match status" value="2"/>
</dbReference>
<keyword evidence="1" id="KW-0677">Repeat</keyword>
<dbReference type="InterPro" id="IPR011009">
    <property type="entry name" value="Kinase-like_dom_sf"/>
</dbReference>
<dbReference type="Gene3D" id="2.20.110.10">
    <property type="entry name" value="Histone H3 K4-specific methyltransferase SET7/9 N-terminal domain"/>
    <property type="match status" value="4"/>
</dbReference>
<dbReference type="EMBL" id="JAOTIF010000008">
    <property type="protein sequence ID" value="MCU7549849.1"/>
    <property type="molecule type" value="Genomic_DNA"/>
</dbReference>
<reference evidence="5" key="2">
    <citation type="submission" date="2023-04" db="EMBL/GenBank/DDBJ databases">
        <title>Paracnuella aquatica gen. nov., sp. nov., a member of the family Chitinophagaceae isolated from a hot spring.</title>
        <authorList>
            <person name="Wang C."/>
        </authorList>
    </citation>
    <scope>NUCLEOTIDE SEQUENCE</scope>
    <source>
        <strain evidence="5">LB-8</strain>
    </source>
</reference>
<feature type="transmembrane region" description="Helical" evidence="3">
    <location>
        <begin position="354"/>
        <end position="373"/>
    </location>
</feature>
<feature type="domain" description="Protein kinase" evidence="4">
    <location>
        <begin position="10"/>
        <end position="280"/>
    </location>
</feature>
<dbReference type="AlphaFoldDB" id="A0A9X3BFX9"/>
<protein>
    <submittedName>
        <fullName evidence="5">Protein kinase</fullName>
    </submittedName>
</protein>
<keyword evidence="5" id="KW-0418">Kinase</keyword>
<accession>A0A9X3BFX9</accession>
<sequence length="680" mass="76394">MEFRDRYQFDTKTDFIAKGGFAKVYKAYDTMMDRTVALKVYSHEVSSKYDLIADMKRGSKLDHPNLCRYYDVAVFKKETAFGEEETQQVGVMEYLDGGNIKDYHKAHPEHLLKLLIDVLQGLTYLHEHELIHRDIKPQNILIKNTSRGPVAKITDFGISKVADSSATTKSSSLLGSIEYMAPEQFNPHKYGINGKISYNLDLWSFGCLTYELLKGVSIFGDKLAELSTEQMLIKMLDDIDLSRINSLPEPFHAISKCLVKDANQRISKADDLIEYFSNYLLENKVDMTPTPEQDATVVMESSKEKEDNAHLETVALDTGDGYASDSNHGKDLGTRSEEGSHAGNKKRSRRTSMILAPAIGLPVIFLVALLYYYPQSHPEISEVPADGSNAKVTTTDDSTKKSASISSIDTSDFSLGPSKNKNNKLKTVSTHTASSDMQYLYGLYDHAGDEYNYYGEVKNGKPHGYGIAKYTKGDVYEGYYKNGKMSGEGTYTWENGSQYIGQRKNDKRDGYGTFIYEDGSKYAGEWKNGVQSGEGKIYDSDGNLLYEGRFENGKMVDDLVDEDDDKDLTTSRNGYYVVQYEDGLYEGNFTDGQMDGQGTFTWSNGDKYTGTWKEGLMHGYGTYSAAEDRQIKNCPDCSVYKGYYVDGQKSGFGRCYDKNGHLLYEGQFKDGMPTDNYPNQ</sequence>
<dbReference type="RefSeq" id="WP_279297290.1">
    <property type="nucleotide sequence ID" value="NZ_JAOTIF010000008.1"/>
</dbReference>
<dbReference type="GO" id="GO:0005524">
    <property type="term" value="F:ATP binding"/>
    <property type="evidence" value="ECO:0007669"/>
    <property type="project" value="InterPro"/>
</dbReference>
<keyword evidence="3" id="KW-1133">Transmembrane helix</keyword>
<dbReference type="GO" id="GO:0004672">
    <property type="term" value="F:protein kinase activity"/>
    <property type="evidence" value="ECO:0007669"/>
    <property type="project" value="InterPro"/>
</dbReference>
<dbReference type="PANTHER" id="PTHR23084">
    <property type="entry name" value="PHOSPHATIDYLINOSITOL-4-PHOSPHATE 5-KINASE RELATED"/>
    <property type="match status" value="1"/>
</dbReference>
<dbReference type="PROSITE" id="PS00108">
    <property type="entry name" value="PROTEIN_KINASE_ST"/>
    <property type="match status" value="1"/>
</dbReference>
<feature type="compositionally biased region" description="Low complexity" evidence="2">
    <location>
        <begin position="393"/>
        <end position="403"/>
    </location>
</feature>
<dbReference type="PROSITE" id="PS50011">
    <property type="entry name" value="PROTEIN_KINASE_DOM"/>
    <property type="match status" value="1"/>
</dbReference>
<dbReference type="SUPFAM" id="SSF56112">
    <property type="entry name" value="Protein kinase-like (PK-like)"/>
    <property type="match status" value="1"/>
</dbReference>
<proteinExistence type="predicted"/>
<evidence type="ECO:0000313" key="5">
    <source>
        <dbReference type="EMBL" id="MCU7549849.1"/>
    </source>
</evidence>
<evidence type="ECO:0000256" key="3">
    <source>
        <dbReference type="SAM" id="Phobius"/>
    </source>
</evidence>
<keyword evidence="3" id="KW-0812">Transmembrane</keyword>
<organism evidence="5 6">
    <name type="scientific">Paraflavisolibacter caeni</name>
    <dbReference type="NCBI Taxonomy" id="2982496"/>
    <lineage>
        <taxon>Bacteria</taxon>
        <taxon>Pseudomonadati</taxon>
        <taxon>Bacteroidota</taxon>
        <taxon>Chitinophagia</taxon>
        <taxon>Chitinophagales</taxon>
        <taxon>Chitinophagaceae</taxon>
        <taxon>Paraflavisolibacter</taxon>
    </lineage>
</organism>
<feature type="compositionally biased region" description="Basic and acidic residues" evidence="2">
    <location>
        <begin position="327"/>
        <end position="340"/>
    </location>
</feature>
<evidence type="ECO:0000313" key="6">
    <source>
        <dbReference type="Proteomes" id="UP001155483"/>
    </source>
</evidence>
<dbReference type="SMART" id="SM00220">
    <property type="entry name" value="S_TKc"/>
    <property type="match status" value="1"/>
</dbReference>
<keyword evidence="6" id="KW-1185">Reference proteome</keyword>
<dbReference type="SMART" id="SM00698">
    <property type="entry name" value="MORN"/>
    <property type="match status" value="7"/>
</dbReference>
<dbReference type="InterPro" id="IPR000719">
    <property type="entry name" value="Prot_kinase_dom"/>
</dbReference>
<comment type="caution">
    <text evidence="5">The sequence shown here is derived from an EMBL/GenBank/DDBJ whole genome shotgun (WGS) entry which is preliminary data.</text>
</comment>
<feature type="region of interest" description="Disordered" evidence="2">
    <location>
        <begin position="315"/>
        <end position="349"/>
    </location>
</feature>
<reference evidence="5" key="1">
    <citation type="submission" date="2022-09" db="EMBL/GenBank/DDBJ databases">
        <authorList>
            <person name="Yuan C."/>
            <person name="Ke Z."/>
        </authorList>
    </citation>
    <scope>NUCLEOTIDE SEQUENCE</scope>
    <source>
        <strain evidence="5">LB-8</strain>
    </source>
</reference>
<dbReference type="Pfam" id="PF02493">
    <property type="entry name" value="MORN"/>
    <property type="match status" value="8"/>
</dbReference>
<dbReference type="Proteomes" id="UP001155483">
    <property type="component" value="Unassembled WGS sequence"/>
</dbReference>
<feature type="region of interest" description="Disordered" evidence="2">
    <location>
        <begin position="380"/>
        <end position="403"/>
    </location>
</feature>
<keyword evidence="3" id="KW-0472">Membrane</keyword>
<gene>
    <name evidence="5" type="ORF">OCK74_12025</name>
</gene>
<dbReference type="InterPro" id="IPR003409">
    <property type="entry name" value="MORN"/>
</dbReference>
<dbReference type="CDD" id="cd14014">
    <property type="entry name" value="STKc_PknB_like"/>
    <property type="match status" value="1"/>
</dbReference>
<dbReference type="PANTHER" id="PTHR23084:SF263">
    <property type="entry name" value="MORN REPEAT-CONTAINING PROTEIN 1"/>
    <property type="match status" value="1"/>
</dbReference>
<name>A0A9X3BFX9_9BACT</name>
<keyword evidence="5" id="KW-0808">Transferase</keyword>
<dbReference type="InterPro" id="IPR008271">
    <property type="entry name" value="Ser/Thr_kinase_AS"/>
</dbReference>